<organism evidence="1 2">
    <name type="scientific">Melia azedarach</name>
    <name type="common">Chinaberry tree</name>
    <dbReference type="NCBI Taxonomy" id="155640"/>
    <lineage>
        <taxon>Eukaryota</taxon>
        <taxon>Viridiplantae</taxon>
        <taxon>Streptophyta</taxon>
        <taxon>Embryophyta</taxon>
        <taxon>Tracheophyta</taxon>
        <taxon>Spermatophyta</taxon>
        <taxon>Magnoliopsida</taxon>
        <taxon>eudicotyledons</taxon>
        <taxon>Gunneridae</taxon>
        <taxon>Pentapetalae</taxon>
        <taxon>rosids</taxon>
        <taxon>malvids</taxon>
        <taxon>Sapindales</taxon>
        <taxon>Meliaceae</taxon>
        <taxon>Melia</taxon>
    </lineage>
</organism>
<evidence type="ECO:0000313" key="2">
    <source>
        <dbReference type="Proteomes" id="UP001164539"/>
    </source>
</evidence>
<protein>
    <submittedName>
        <fullName evidence="1">CASP-like protein</fullName>
    </submittedName>
</protein>
<name>A0ACC1Y3Q7_MELAZ</name>
<evidence type="ECO:0000313" key="1">
    <source>
        <dbReference type="EMBL" id="KAJ4718063.1"/>
    </source>
</evidence>
<sequence length="208" mass="22208">MMMNGQKAAPEARVAAAAESGEATGNTHVAGTGKRVVGLRDEVLQVSLRLLSLAASVIAMSFMVTARQNGVASIYGFRLSIHSKWSYSYAFEYVVGVSAAAAAHSLLQLLLNGSRLLRKAPLISSRRQAWLIFAVDQIFAYAMMSAGSAAAGVTNLNHTGIKHTVLPNFCKALHSFCDHVAVSITFTFFGCLLLTASALQDIIWLSKS</sequence>
<dbReference type="Proteomes" id="UP001164539">
    <property type="component" value="Chromosome 5"/>
</dbReference>
<comment type="caution">
    <text evidence="1">The sequence shown here is derived from an EMBL/GenBank/DDBJ whole genome shotgun (WGS) entry which is preliminary data.</text>
</comment>
<accession>A0ACC1Y3Q7</accession>
<dbReference type="EMBL" id="CM051398">
    <property type="protein sequence ID" value="KAJ4718063.1"/>
    <property type="molecule type" value="Genomic_DNA"/>
</dbReference>
<reference evidence="1 2" key="1">
    <citation type="journal article" date="2023" name="Science">
        <title>Complex scaffold remodeling in plant triterpene biosynthesis.</title>
        <authorList>
            <person name="De La Pena R."/>
            <person name="Hodgson H."/>
            <person name="Liu J.C."/>
            <person name="Stephenson M.J."/>
            <person name="Martin A.C."/>
            <person name="Owen C."/>
            <person name="Harkess A."/>
            <person name="Leebens-Mack J."/>
            <person name="Jimenez L.E."/>
            <person name="Osbourn A."/>
            <person name="Sattely E.S."/>
        </authorList>
    </citation>
    <scope>NUCLEOTIDE SEQUENCE [LARGE SCALE GENOMIC DNA]</scope>
    <source>
        <strain evidence="2">cv. JPN11</strain>
        <tissue evidence="1">Leaf</tissue>
    </source>
</reference>
<gene>
    <name evidence="1" type="ORF">OWV82_009790</name>
</gene>
<proteinExistence type="predicted"/>
<keyword evidence="2" id="KW-1185">Reference proteome</keyword>